<feature type="chain" id="PRO_5001755016" description="Flagellar biosynthetic protein FliP" evidence="15">
    <location>
        <begin position="27"/>
        <end position="275"/>
    </location>
</feature>
<dbReference type="PROSITE" id="PS01061">
    <property type="entry name" value="FLIP_2"/>
    <property type="match status" value="1"/>
</dbReference>
<dbReference type="STRING" id="1333998.M2A_1757"/>
<keyword evidence="16" id="KW-0282">Flagellum</keyword>
<evidence type="ECO:0000256" key="5">
    <source>
        <dbReference type="ARBA" id="ARBA00022448"/>
    </source>
</evidence>
<evidence type="ECO:0000256" key="2">
    <source>
        <dbReference type="ARBA" id="ARBA00004651"/>
    </source>
</evidence>
<organism evidence="16 17">
    <name type="scientific">Tepidicaulis marinus</name>
    <dbReference type="NCBI Taxonomy" id="1333998"/>
    <lineage>
        <taxon>Bacteria</taxon>
        <taxon>Pseudomonadati</taxon>
        <taxon>Pseudomonadota</taxon>
        <taxon>Alphaproteobacteria</taxon>
        <taxon>Hyphomicrobiales</taxon>
        <taxon>Parvibaculaceae</taxon>
        <taxon>Tepidicaulis</taxon>
    </lineage>
</organism>
<feature type="transmembrane region" description="Helical" evidence="14">
    <location>
        <begin position="216"/>
        <end position="239"/>
    </location>
</feature>
<keyword evidence="15" id="KW-0732">Signal</keyword>
<feature type="signal peptide" evidence="15">
    <location>
        <begin position="1"/>
        <end position="26"/>
    </location>
</feature>
<feature type="transmembrane region" description="Helical" evidence="14">
    <location>
        <begin position="92"/>
        <end position="111"/>
    </location>
</feature>
<dbReference type="InterPro" id="IPR005837">
    <property type="entry name" value="FliP"/>
</dbReference>
<keyword evidence="8" id="KW-1005">Bacterial flagellum biogenesis</keyword>
<evidence type="ECO:0000256" key="7">
    <source>
        <dbReference type="ARBA" id="ARBA00022692"/>
    </source>
</evidence>
<evidence type="ECO:0000313" key="17">
    <source>
        <dbReference type="Proteomes" id="UP000028702"/>
    </source>
</evidence>
<reference evidence="16 17" key="1">
    <citation type="submission" date="2014-07" db="EMBL/GenBank/DDBJ databases">
        <title>Tepidicaulis marinum gen. nov., sp. nov., a novel marine bacterium denitrifying nitrate to nitrous oxide strictly under microaerobic conditions.</title>
        <authorList>
            <person name="Takeuchi M."/>
            <person name="Yamagishi T."/>
            <person name="Kamagata Y."/>
            <person name="Oshima K."/>
            <person name="Hattori M."/>
            <person name="Katayama T."/>
            <person name="Hanada S."/>
            <person name="Tamaki H."/>
            <person name="Marumo K."/>
            <person name="Maeda H."/>
            <person name="Nedachi M."/>
            <person name="Iwasaki W."/>
            <person name="Suwa Y."/>
            <person name="Sakata S."/>
        </authorList>
    </citation>
    <scope>NUCLEOTIDE SEQUENCE [LARGE SCALE GENOMIC DNA]</scope>
    <source>
        <strain evidence="16 17">MA2</strain>
    </source>
</reference>
<evidence type="ECO:0000256" key="6">
    <source>
        <dbReference type="ARBA" id="ARBA00022475"/>
    </source>
</evidence>
<comment type="similarity">
    <text evidence="3">Belongs to the FliP/MopC/SpaP family.</text>
</comment>
<keyword evidence="6" id="KW-1003">Cell membrane</keyword>
<dbReference type="Pfam" id="PF00813">
    <property type="entry name" value="FliP"/>
    <property type="match status" value="1"/>
</dbReference>
<accession>A0A081BB40</accession>
<keyword evidence="7 14" id="KW-0812">Transmembrane</keyword>
<evidence type="ECO:0000256" key="11">
    <source>
        <dbReference type="ARBA" id="ARBA00023136"/>
    </source>
</evidence>
<dbReference type="Proteomes" id="UP000028702">
    <property type="component" value="Unassembled WGS sequence"/>
</dbReference>
<feature type="transmembrane region" description="Helical" evidence="14">
    <location>
        <begin position="246"/>
        <end position="266"/>
    </location>
</feature>
<keyword evidence="9" id="KW-0653">Protein transport</keyword>
<dbReference type="eggNOG" id="COG1338">
    <property type="taxonomic scope" value="Bacteria"/>
</dbReference>
<evidence type="ECO:0000256" key="9">
    <source>
        <dbReference type="ARBA" id="ARBA00022927"/>
    </source>
</evidence>
<keyword evidence="16" id="KW-0969">Cilium</keyword>
<evidence type="ECO:0000256" key="10">
    <source>
        <dbReference type="ARBA" id="ARBA00022989"/>
    </source>
</evidence>
<evidence type="ECO:0000256" key="14">
    <source>
        <dbReference type="SAM" id="Phobius"/>
    </source>
</evidence>
<dbReference type="EMBL" id="BBIO01000008">
    <property type="protein sequence ID" value="GAK45258.1"/>
    <property type="molecule type" value="Genomic_DNA"/>
</dbReference>
<dbReference type="GO" id="GO:0009425">
    <property type="term" value="C:bacterial-type flagellum basal body"/>
    <property type="evidence" value="ECO:0007669"/>
    <property type="project" value="UniProtKB-SubCell"/>
</dbReference>
<keyword evidence="5" id="KW-0813">Transport</keyword>
<dbReference type="PRINTS" id="PR00951">
    <property type="entry name" value="FLGBIOSNFLIP"/>
</dbReference>
<keyword evidence="12" id="KW-0975">Bacterial flagellum</keyword>
<dbReference type="PANTHER" id="PTHR30587:SF0">
    <property type="entry name" value="FLAGELLAR BIOSYNTHETIC PROTEIN FLIP"/>
    <property type="match status" value="1"/>
</dbReference>
<evidence type="ECO:0000256" key="15">
    <source>
        <dbReference type="SAM" id="SignalP"/>
    </source>
</evidence>
<evidence type="ECO:0000256" key="8">
    <source>
        <dbReference type="ARBA" id="ARBA00022795"/>
    </source>
</evidence>
<dbReference type="RefSeq" id="WP_045445991.1">
    <property type="nucleotide sequence ID" value="NZ_BBIO01000008.1"/>
</dbReference>
<protein>
    <recommendedName>
        <fullName evidence="4">Flagellar biosynthetic protein FliP</fullName>
    </recommendedName>
</protein>
<dbReference type="PANTHER" id="PTHR30587">
    <property type="entry name" value="FLAGELLAR BIOSYNTHETIC PROTEIN FLIP"/>
    <property type="match status" value="1"/>
</dbReference>
<dbReference type="PROSITE" id="PS01060">
    <property type="entry name" value="FLIP_1"/>
    <property type="match status" value="1"/>
</dbReference>
<feature type="transmembrane region" description="Helical" evidence="14">
    <location>
        <begin position="50"/>
        <end position="80"/>
    </location>
</feature>
<name>A0A081BB40_9HYPH</name>
<comment type="subcellular location">
    <subcellularLocation>
        <location evidence="1">Bacterial flagellum basal body</location>
    </subcellularLocation>
    <subcellularLocation>
        <location evidence="2">Cell membrane</location>
        <topology evidence="2">Multi-pass membrane protein</topology>
    </subcellularLocation>
</comment>
<keyword evidence="17" id="KW-1185">Reference proteome</keyword>
<dbReference type="InterPro" id="IPR005838">
    <property type="entry name" value="T3SS_IM_P"/>
</dbReference>
<keyword evidence="11 14" id="KW-0472">Membrane</keyword>
<evidence type="ECO:0000256" key="13">
    <source>
        <dbReference type="ARBA" id="ARBA00023225"/>
    </source>
</evidence>
<dbReference type="AlphaFoldDB" id="A0A081BB40"/>
<keyword evidence="16" id="KW-0966">Cell projection</keyword>
<keyword evidence="10 14" id="KW-1133">Transmembrane helix</keyword>
<dbReference type="GO" id="GO:0005886">
    <property type="term" value="C:plasma membrane"/>
    <property type="evidence" value="ECO:0007669"/>
    <property type="project" value="UniProtKB-SubCell"/>
</dbReference>
<gene>
    <name evidence="16" type="ORF">M2A_1757</name>
</gene>
<evidence type="ECO:0000256" key="12">
    <source>
        <dbReference type="ARBA" id="ARBA00023143"/>
    </source>
</evidence>
<dbReference type="GO" id="GO:0044781">
    <property type="term" value="P:bacterial-type flagellum organization"/>
    <property type="evidence" value="ECO:0007669"/>
    <property type="project" value="UniProtKB-KW"/>
</dbReference>
<evidence type="ECO:0000256" key="1">
    <source>
        <dbReference type="ARBA" id="ARBA00004117"/>
    </source>
</evidence>
<proteinExistence type="inferred from homology"/>
<evidence type="ECO:0000256" key="4">
    <source>
        <dbReference type="ARBA" id="ARBA00021714"/>
    </source>
</evidence>
<keyword evidence="13" id="KW-1006">Bacterial flagellum protein export</keyword>
<comment type="caution">
    <text evidence="16">The sequence shown here is derived from an EMBL/GenBank/DDBJ whole genome shotgun (WGS) entry which is preliminary data.</text>
</comment>
<evidence type="ECO:0000313" key="16">
    <source>
        <dbReference type="EMBL" id="GAK45258.1"/>
    </source>
</evidence>
<dbReference type="GO" id="GO:0009306">
    <property type="term" value="P:protein secretion"/>
    <property type="evidence" value="ECO:0007669"/>
    <property type="project" value="InterPro"/>
</dbReference>
<sequence length="275" mass="30326">MTRRSLFLSVCALGVFFLTLSGPASAADFDIASLADGERSGPLTARIIQFLGILTVLSIAPGLLIMVTCFTRIVIVLSFLRSGLGLQQSPPNMVIVSLALFITAYVMAPTFDQAWRDGLNPLLNDQVTEEQAFGRIVEPFRQFMLRNVREKDLALFDGLSAVIYEKSRPADSREDQASVLPAPAADEEAEETEAQVDLRVLVPAFLVSELRRAFEIGFLIFLPFLVIDLVVATVLMAMGMMMLPPVVISLPFKVLFFVLIDGWYLLTSSLVRSFL</sequence>
<evidence type="ECO:0000256" key="3">
    <source>
        <dbReference type="ARBA" id="ARBA00006257"/>
    </source>
</evidence>
<dbReference type="PRINTS" id="PR01302">
    <property type="entry name" value="TYPE3IMPPROT"/>
</dbReference>